<dbReference type="InterPro" id="IPR036259">
    <property type="entry name" value="MFS_trans_sf"/>
</dbReference>
<dbReference type="RefSeq" id="WP_345628958.1">
    <property type="nucleotide sequence ID" value="NZ_BAABJQ010000006.1"/>
</dbReference>
<feature type="transmembrane region" description="Helical" evidence="8">
    <location>
        <begin position="307"/>
        <end position="329"/>
    </location>
</feature>
<feature type="transmembrane region" description="Helical" evidence="8">
    <location>
        <begin position="76"/>
        <end position="96"/>
    </location>
</feature>
<comment type="subcellular location">
    <subcellularLocation>
        <location evidence="1">Cell membrane</location>
        <topology evidence="1">Multi-pass membrane protein</topology>
    </subcellularLocation>
</comment>
<protein>
    <recommendedName>
        <fullName evidence="11">MFS transporter</fullName>
    </recommendedName>
</protein>
<evidence type="ECO:0000256" key="6">
    <source>
        <dbReference type="ARBA" id="ARBA00023136"/>
    </source>
</evidence>
<evidence type="ECO:0000256" key="7">
    <source>
        <dbReference type="SAM" id="MobiDB-lite"/>
    </source>
</evidence>
<dbReference type="Gene3D" id="1.20.1250.20">
    <property type="entry name" value="MFS general substrate transporter like domains"/>
    <property type="match status" value="1"/>
</dbReference>
<evidence type="ECO:0000256" key="5">
    <source>
        <dbReference type="ARBA" id="ARBA00022989"/>
    </source>
</evidence>
<evidence type="ECO:0000256" key="2">
    <source>
        <dbReference type="ARBA" id="ARBA00022448"/>
    </source>
</evidence>
<feature type="region of interest" description="Disordered" evidence="7">
    <location>
        <begin position="458"/>
        <end position="523"/>
    </location>
</feature>
<evidence type="ECO:0000256" key="3">
    <source>
        <dbReference type="ARBA" id="ARBA00022475"/>
    </source>
</evidence>
<dbReference type="Pfam" id="PF05977">
    <property type="entry name" value="MFS_3"/>
    <property type="match status" value="1"/>
</dbReference>
<evidence type="ECO:0000313" key="10">
    <source>
        <dbReference type="Proteomes" id="UP001501570"/>
    </source>
</evidence>
<dbReference type="CDD" id="cd06173">
    <property type="entry name" value="MFS_MefA_like"/>
    <property type="match status" value="1"/>
</dbReference>
<name>A0ABP9RPU1_9ACTN</name>
<keyword evidence="6 8" id="KW-0472">Membrane</keyword>
<feature type="transmembrane region" description="Helical" evidence="8">
    <location>
        <begin position="408"/>
        <end position="426"/>
    </location>
</feature>
<feature type="transmembrane region" description="Helical" evidence="8">
    <location>
        <begin position="102"/>
        <end position="122"/>
    </location>
</feature>
<feature type="compositionally biased region" description="Low complexity" evidence="7">
    <location>
        <begin position="458"/>
        <end position="470"/>
    </location>
</feature>
<feature type="transmembrane region" description="Helical" evidence="8">
    <location>
        <begin position="129"/>
        <end position="151"/>
    </location>
</feature>
<sequence length="523" mass="53052">MSRRKPVRAVPRSGREPAPAPAIQPGAEPATRPGAEPATRPDAEPARGPGAGRARGLLRGYPDFRRLWIGESVSQFGSQVSMLAVPLTAVLILHAGTFQVSALTALGYAPFLIFGLLAGVWVDRVRRRPVLIAADLLRAVALASVPVAAALQVLGLAQLYAVQFVVGLGTLVFDVAYQSYLPSLIGRQRLVEGNGRMEASRSVAYSVGPSVAGYLVQALTAPVAILADAVSFVWSAAWITAIRGREPAVPAPAAPRALGREIGQGLRLVFGHPALRALALYSAASTMVLSVYNAIEVVFLVRTVGLSAAGVGLLFSAASVGAVLGAFAAGPLCRRFGQARTIVGAGLTGNASMVLVPLTAPGARLAFFGVGVGVCSLCVVIFNVVTVAFRQVLCPDALLGRMNATMRVLSWGTVPVGALIGGALGTALGPRTTLWCGGVGGLLPVLWLLRSPLPRLGGPASPGDPAPGGSASSGGTGSPGCSISPGGPISPVRGSPGGSDVPDGAPTGPGGDALELGKLGFHE</sequence>
<evidence type="ECO:0000256" key="4">
    <source>
        <dbReference type="ARBA" id="ARBA00022692"/>
    </source>
</evidence>
<evidence type="ECO:0000256" key="8">
    <source>
        <dbReference type="SAM" id="Phobius"/>
    </source>
</evidence>
<dbReference type="SUPFAM" id="SSF103473">
    <property type="entry name" value="MFS general substrate transporter"/>
    <property type="match status" value="1"/>
</dbReference>
<keyword evidence="5 8" id="KW-1133">Transmembrane helix</keyword>
<dbReference type="PANTHER" id="PTHR23513">
    <property type="entry name" value="INTEGRAL MEMBRANE EFFLUX PROTEIN-RELATED"/>
    <property type="match status" value="1"/>
</dbReference>
<dbReference type="Proteomes" id="UP001501570">
    <property type="component" value="Unassembled WGS sequence"/>
</dbReference>
<keyword evidence="3" id="KW-1003">Cell membrane</keyword>
<evidence type="ECO:0008006" key="11">
    <source>
        <dbReference type="Google" id="ProtNLM"/>
    </source>
</evidence>
<feature type="transmembrane region" description="Helical" evidence="8">
    <location>
        <begin position="366"/>
        <end position="388"/>
    </location>
</feature>
<feature type="transmembrane region" description="Helical" evidence="8">
    <location>
        <begin position="274"/>
        <end position="295"/>
    </location>
</feature>
<accession>A0ABP9RPU1</accession>
<keyword evidence="10" id="KW-1185">Reference proteome</keyword>
<dbReference type="InterPro" id="IPR010290">
    <property type="entry name" value="TM_effector"/>
</dbReference>
<feature type="compositionally biased region" description="Low complexity" evidence="7">
    <location>
        <begin position="479"/>
        <end position="506"/>
    </location>
</feature>
<evidence type="ECO:0000256" key="1">
    <source>
        <dbReference type="ARBA" id="ARBA00004651"/>
    </source>
</evidence>
<keyword evidence="4 8" id="KW-0812">Transmembrane</keyword>
<keyword evidence="2" id="KW-0813">Transport</keyword>
<evidence type="ECO:0000313" key="9">
    <source>
        <dbReference type="EMBL" id="GAA5183882.1"/>
    </source>
</evidence>
<dbReference type="PANTHER" id="PTHR23513:SF6">
    <property type="entry name" value="MAJOR FACILITATOR SUPERFAMILY ASSOCIATED DOMAIN-CONTAINING PROTEIN"/>
    <property type="match status" value="1"/>
</dbReference>
<comment type="caution">
    <text evidence="9">The sequence shown here is derived from an EMBL/GenBank/DDBJ whole genome shotgun (WGS) entry which is preliminary data.</text>
</comment>
<gene>
    <name evidence="9" type="ORF">GCM10023322_24140</name>
</gene>
<reference evidence="10" key="1">
    <citation type="journal article" date="2019" name="Int. J. Syst. Evol. Microbiol.">
        <title>The Global Catalogue of Microorganisms (GCM) 10K type strain sequencing project: providing services to taxonomists for standard genome sequencing and annotation.</title>
        <authorList>
            <consortium name="The Broad Institute Genomics Platform"/>
            <consortium name="The Broad Institute Genome Sequencing Center for Infectious Disease"/>
            <person name="Wu L."/>
            <person name="Ma J."/>
        </authorList>
    </citation>
    <scope>NUCLEOTIDE SEQUENCE [LARGE SCALE GENOMIC DNA]</scope>
    <source>
        <strain evidence="10">JCM 18304</strain>
    </source>
</reference>
<feature type="region of interest" description="Disordered" evidence="7">
    <location>
        <begin position="1"/>
        <end position="54"/>
    </location>
</feature>
<organism evidence="9 10">
    <name type="scientific">Rugosimonospora acidiphila</name>
    <dbReference type="NCBI Taxonomy" id="556531"/>
    <lineage>
        <taxon>Bacteria</taxon>
        <taxon>Bacillati</taxon>
        <taxon>Actinomycetota</taxon>
        <taxon>Actinomycetes</taxon>
        <taxon>Micromonosporales</taxon>
        <taxon>Micromonosporaceae</taxon>
        <taxon>Rugosimonospora</taxon>
    </lineage>
</organism>
<proteinExistence type="predicted"/>
<dbReference type="EMBL" id="BAABJQ010000006">
    <property type="protein sequence ID" value="GAA5183882.1"/>
    <property type="molecule type" value="Genomic_DNA"/>
</dbReference>
<feature type="transmembrane region" description="Helical" evidence="8">
    <location>
        <begin position="157"/>
        <end position="177"/>
    </location>
</feature>